<evidence type="ECO:0000256" key="1">
    <source>
        <dbReference type="SAM" id="MobiDB-lite"/>
    </source>
</evidence>
<dbReference type="Proteomes" id="UP000254875">
    <property type="component" value="Unassembled WGS sequence"/>
</dbReference>
<name>A0A370MZF1_9BURK</name>
<gene>
    <name evidence="2" type="ORF">DLM46_32450</name>
</gene>
<organism evidence="2 3">
    <name type="scientific">Paraburkholderia lacunae</name>
    <dbReference type="NCBI Taxonomy" id="2211104"/>
    <lineage>
        <taxon>Bacteria</taxon>
        <taxon>Pseudomonadati</taxon>
        <taxon>Pseudomonadota</taxon>
        <taxon>Betaproteobacteria</taxon>
        <taxon>Burkholderiales</taxon>
        <taxon>Burkholderiaceae</taxon>
        <taxon>Paraburkholderia</taxon>
    </lineage>
</organism>
<evidence type="ECO:0000313" key="3">
    <source>
        <dbReference type="Proteomes" id="UP000254875"/>
    </source>
</evidence>
<dbReference type="AlphaFoldDB" id="A0A370MZF1"/>
<accession>A0A370MZF1</accession>
<evidence type="ECO:0000313" key="2">
    <source>
        <dbReference type="EMBL" id="RDJ98706.1"/>
    </source>
</evidence>
<proteinExistence type="predicted"/>
<keyword evidence="3" id="KW-1185">Reference proteome</keyword>
<sequence length="86" mass="9336">MIERARNDRLGIEQVQFVGDIIGTTCDQRDDALRRAFGQHRNQVVLVAVLGNFSISKPALTLAQSTNTTAGDGSAIRWGGRKARAP</sequence>
<comment type="caution">
    <text evidence="2">The sequence shown here is derived from an EMBL/GenBank/DDBJ whole genome shotgun (WGS) entry which is preliminary data.</text>
</comment>
<feature type="region of interest" description="Disordered" evidence="1">
    <location>
        <begin position="66"/>
        <end position="86"/>
    </location>
</feature>
<reference evidence="3" key="1">
    <citation type="submission" date="2018-05" db="EMBL/GenBank/DDBJ databases">
        <authorList>
            <person name="Feng T."/>
        </authorList>
    </citation>
    <scope>NUCLEOTIDE SEQUENCE [LARGE SCALE GENOMIC DNA]</scope>
    <source>
        <strain evidence="3">S27</strain>
    </source>
</reference>
<protein>
    <submittedName>
        <fullName evidence="2">Uncharacterized protein</fullName>
    </submittedName>
</protein>
<dbReference type="EMBL" id="QHKS01000031">
    <property type="protein sequence ID" value="RDJ98706.1"/>
    <property type="molecule type" value="Genomic_DNA"/>
</dbReference>